<reference evidence="2 3" key="4">
    <citation type="journal article" date="2011" name="BMC Genomics">
        <title>RNA-Seq improves annotation of protein-coding genes in the cucumber genome.</title>
        <authorList>
            <person name="Li Z."/>
            <person name="Zhang Z."/>
            <person name="Yan P."/>
            <person name="Huang S."/>
            <person name="Fei Z."/>
            <person name="Lin K."/>
        </authorList>
    </citation>
    <scope>NUCLEOTIDE SEQUENCE [LARGE SCALE GENOMIC DNA]</scope>
    <source>
        <strain evidence="3">cv. 9930</strain>
    </source>
</reference>
<sequence>MVADSSGVRRCSDEVEEGNQKGSSDVQMVGCEKRKREIRRVAVELRSVGRGRGKLRGSVVWERERWEGNVGGKK</sequence>
<gene>
    <name evidence="2" type="ORF">Csa_1G373010</name>
</gene>
<evidence type="ECO:0000256" key="1">
    <source>
        <dbReference type="SAM" id="MobiDB-lite"/>
    </source>
</evidence>
<feature type="region of interest" description="Disordered" evidence="1">
    <location>
        <begin position="1"/>
        <end position="28"/>
    </location>
</feature>
<reference evidence="2 3" key="1">
    <citation type="journal article" date="2009" name="Nat. Genet.">
        <title>The genome of the cucumber, Cucumis sativus L.</title>
        <authorList>
            <person name="Huang S."/>
            <person name="Li R."/>
            <person name="Zhang Z."/>
            <person name="Li L."/>
            <person name="Gu X."/>
            <person name="Fan W."/>
            <person name="Lucas W.J."/>
            <person name="Wang X."/>
            <person name="Xie B."/>
            <person name="Ni P."/>
            <person name="Ren Y."/>
            <person name="Zhu H."/>
            <person name="Li J."/>
            <person name="Lin K."/>
            <person name="Jin W."/>
            <person name="Fei Z."/>
            <person name="Li G."/>
            <person name="Staub J."/>
            <person name="Kilian A."/>
            <person name="van der Vossen E.A."/>
            <person name="Wu Y."/>
            <person name="Guo J."/>
            <person name="He J."/>
            <person name="Jia Z."/>
            <person name="Ren Y."/>
            <person name="Tian G."/>
            <person name="Lu Y."/>
            <person name="Ruan J."/>
            <person name="Qian W."/>
            <person name="Wang M."/>
            <person name="Huang Q."/>
            <person name="Li B."/>
            <person name="Xuan Z."/>
            <person name="Cao J."/>
            <person name="Asan"/>
            <person name="Wu Z."/>
            <person name="Zhang J."/>
            <person name="Cai Q."/>
            <person name="Bai Y."/>
            <person name="Zhao B."/>
            <person name="Han Y."/>
            <person name="Li Y."/>
            <person name="Li X."/>
            <person name="Wang S."/>
            <person name="Shi Q."/>
            <person name="Liu S."/>
            <person name="Cho W.K."/>
            <person name="Kim J.Y."/>
            <person name="Xu Y."/>
            <person name="Heller-Uszynska K."/>
            <person name="Miao H."/>
            <person name="Cheng Z."/>
            <person name="Zhang S."/>
            <person name="Wu J."/>
            <person name="Yang Y."/>
            <person name="Kang H."/>
            <person name="Li M."/>
            <person name="Liang H."/>
            <person name="Ren X."/>
            <person name="Shi Z."/>
            <person name="Wen M."/>
            <person name="Jian M."/>
            <person name="Yang H."/>
            <person name="Zhang G."/>
            <person name="Yang Z."/>
            <person name="Chen R."/>
            <person name="Liu S."/>
            <person name="Li J."/>
            <person name="Ma L."/>
            <person name="Liu H."/>
            <person name="Zhou Y."/>
            <person name="Zhao J."/>
            <person name="Fang X."/>
            <person name="Li G."/>
            <person name="Fang L."/>
            <person name="Li Y."/>
            <person name="Liu D."/>
            <person name="Zheng H."/>
            <person name="Zhang Y."/>
            <person name="Qin N."/>
            <person name="Li Z."/>
            <person name="Yang G."/>
            <person name="Yang S."/>
            <person name="Bolund L."/>
            <person name="Kristiansen K."/>
            <person name="Zheng H."/>
            <person name="Li S."/>
            <person name="Zhang X."/>
            <person name="Yang H."/>
            <person name="Wang J."/>
            <person name="Sun R."/>
            <person name="Zhang B."/>
            <person name="Jiang S."/>
            <person name="Wang J."/>
            <person name="Du Y."/>
            <person name="Li S."/>
        </authorList>
    </citation>
    <scope>NUCLEOTIDE SEQUENCE [LARGE SCALE GENOMIC DNA]</scope>
    <source>
        <strain evidence="3">cv. 9930</strain>
    </source>
</reference>
<reference evidence="2 3" key="3">
    <citation type="journal article" date="2010" name="BMC Genomics">
        <title>Transcriptome sequencing and comparative analysis of cucumber flowers with different sex types.</title>
        <authorList>
            <person name="Guo S."/>
            <person name="Zheng Y."/>
            <person name="Joung J.G."/>
            <person name="Liu S."/>
            <person name="Zhang Z."/>
            <person name="Crasta O.R."/>
            <person name="Sobral B.W."/>
            <person name="Xu Y."/>
            <person name="Huang S."/>
            <person name="Fei Z."/>
        </authorList>
    </citation>
    <scope>NUCLEOTIDE SEQUENCE [LARGE SCALE GENOMIC DNA]</scope>
    <source>
        <strain evidence="3">cv. 9930</strain>
    </source>
</reference>
<name>A0A0A0LWJ5_CUCSA</name>
<keyword evidence="3" id="KW-1185">Reference proteome</keyword>
<dbReference type="AlphaFoldDB" id="A0A0A0LWJ5"/>
<dbReference type="Proteomes" id="UP000029981">
    <property type="component" value="Chromosome 1"/>
</dbReference>
<organism evidence="2 3">
    <name type="scientific">Cucumis sativus</name>
    <name type="common">Cucumber</name>
    <dbReference type="NCBI Taxonomy" id="3659"/>
    <lineage>
        <taxon>Eukaryota</taxon>
        <taxon>Viridiplantae</taxon>
        <taxon>Streptophyta</taxon>
        <taxon>Embryophyta</taxon>
        <taxon>Tracheophyta</taxon>
        <taxon>Spermatophyta</taxon>
        <taxon>Magnoliopsida</taxon>
        <taxon>eudicotyledons</taxon>
        <taxon>Gunneridae</taxon>
        <taxon>Pentapetalae</taxon>
        <taxon>rosids</taxon>
        <taxon>fabids</taxon>
        <taxon>Cucurbitales</taxon>
        <taxon>Cucurbitaceae</taxon>
        <taxon>Benincaseae</taxon>
        <taxon>Cucumis</taxon>
    </lineage>
</organism>
<accession>A0A0A0LWJ5</accession>
<reference evidence="2 3" key="2">
    <citation type="journal article" date="2009" name="PLoS ONE">
        <title>An integrated genetic and cytogenetic map of the cucumber genome.</title>
        <authorList>
            <person name="Ren Y."/>
            <person name="Zhang Z."/>
            <person name="Liu J."/>
            <person name="Staub J.E."/>
            <person name="Han Y."/>
            <person name="Cheng Z."/>
            <person name="Li X."/>
            <person name="Lu J."/>
            <person name="Miao H."/>
            <person name="Kang H."/>
            <person name="Xie B."/>
            <person name="Gu X."/>
            <person name="Wang X."/>
            <person name="Du Y."/>
            <person name="Jin W."/>
            <person name="Huang S."/>
        </authorList>
    </citation>
    <scope>NUCLEOTIDE SEQUENCE [LARGE SCALE GENOMIC DNA]</scope>
    <source>
        <strain evidence="3">cv. 9930</strain>
    </source>
</reference>
<evidence type="ECO:0000313" key="2">
    <source>
        <dbReference type="EMBL" id="KGN65359.1"/>
    </source>
</evidence>
<proteinExistence type="predicted"/>
<protein>
    <submittedName>
        <fullName evidence="2">Uncharacterized protein</fullName>
    </submittedName>
</protein>
<dbReference type="Gramene" id="KGN65359">
    <property type="protein sequence ID" value="KGN65359"/>
    <property type="gene ID" value="Csa_1G373010"/>
</dbReference>
<dbReference type="EMBL" id="CM002922">
    <property type="protein sequence ID" value="KGN65359.1"/>
    <property type="molecule type" value="Genomic_DNA"/>
</dbReference>
<evidence type="ECO:0000313" key="3">
    <source>
        <dbReference type="Proteomes" id="UP000029981"/>
    </source>
</evidence>